<accession>D2B5X8</accession>
<keyword evidence="1" id="KW-1133">Transmembrane helix</keyword>
<dbReference type="eggNOG" id="ENOG5031QBX">
    <property type="taxonomic scope" value="Bacteria"/>
</dbReference>
<keyword evidence="3" id="KW-1185">Reference proteome</keyword>
<gene>
    <name evidence="2" type="ordered locus">Sros_8797</name>
</gene>
<evidence type="ECO:0000256" key="1">
    <source>
        <dbReference type="SAM" id="Phobius"/>
    </source>
</evidence>
<feature type="transmembrane region" description="Helical" evidence="1">
    <location>
        <begin position="7"/>
        <end position="33"/>
    </location>
</feature>
<dbReference type="STRING" id="479432.Sros_8797"/>
<keyword evidence="1" id="KW-0812">Transmembrane</keyword>
<evidence type="ECO:0000313" key="2">
    <source>
        <dbReference type="EMBL" id="ACZ91432.1"/>
    </source>
</evidence>
<name>D2B5X8_STRRD</name>
<sequence>MREIIRFLGIVMVLQGISGTIDQLATQPVFGLFLNLFNRLVVNRLDFLAGYEIFANLILAALGGALVIAARRA</sequence>
<reference evidence="2 3" key="1">
    <citation type="journal article" date="2010" name="Stand. Genomic Sci.">
        <title>Complete genome sequence of Streptosporangium roseum type strain (NI 9100).</title>
        <authorList>
            <person name="Nolan M."/>
            <person name="Sikorski J."/>
            <person name="Jando M."/>
            <person name="Lucas S."/>
            <person name="Lapidus A."/>
            <person name="Glavina Del Rio T."/>
            <person name="Chen F."/>
            <person name="Tice H."/>
            <person name="Pitluck S."/>
            <person name="Cheng J.F."/>
            <person name="Chertkov O."/>
            <person name="Sims D."/>
            <person name="Meincke L."/>
            <person name="Brettin T."/>
            <person name="Han C."/>
            <person name="Detter J.C."/>
            <person name="Bruce D."/>
            <person name="Goodwin L."/>
            <person name="Land M."/>
            <person name="Hauser L."/>
            <person name="Chang Y.J."/>
            <person name="Jeffries C.D."/>
            <person name="Ivanova N."/>
            <person name="Mavromatis K."/>
            <person name="Mikhailova N."/>
            <person name="Chen A."/>
            <person name="Palaniappan K."/>
            <person name="Chain P."/>
            <person name="Rohde M."/>
            <person name="Goker M."/>
            <person name="Bristow J."/>
            <person name="Eisen J.A."/>
            <person name="Markowitz V."/>
            <person name="Hugenholtz P."/>
            <person name="Kyrpides N.C."/>
            <person name="Klenk H.P."/>
        </authorList>
    </citation>
    <scope>NUCLEOTIDE SEQUENCE [LARGE SCALE GENOMIC DNA]</scope>
    <source>
        <strain evidence="3">ATCC 12428 / DSM 43021 / JCM 3005 / NI 9100</strain>
    </source>
</reference>
<evidence type="ECO:0000313" key="3">
    <source>
        <dbReference type="Proteomes" id="UP000002029"/>
    </source>
</evidence>
<dbReference type="EMBL" id="CP001814">
    <property type="protein sequence ID" value="ACZ91432.1"/>
    <property type="molecule type" value="Genomic_DNA"/>
</dbReference>
<protein>
    <submittedName>
        <fullName evidence="2">Uncharacterized protein</fullName>
    </submittedName>
</protein>
<proteinExistence type="predicted"/>
<dbReference type="HOGENOM" id="CLU_198395_0_0_11"/>
<organism evidence="2 3">
    <name type="scientific">Streptosporangium roseum (strain ATCC 12428 / DSM 43021 / JCM 3005 / KCTC 9067 / NCIMB 10171 / NRRL 2505 / NI 9100)</name>
    <dbReference type="NCBI Taxonomy" id="479432"/>
    <lineage>
        <taxon>Bacteria</taxon>
        <taxon>Bacillati</taxon>
        <taxon>Actinomycetota</taxon>
        <taxon>Actinomycetes</taxon>
        <taxon>Streptosporangiales</taxon>
        <taxon>Streptosporangiaceae</taxon>
        <taxon>Streptosporangium</taxon>
    </lineage>
</organism>
<dbReference type="KEGG" id="sro:Sros_8797"/>
<dbReference type="RefSeq" id="WP_012895159.1">
    <property type="nucleotide sequence ID" value="NC_013595.1"/>
</dbReference>
<feature type="transmembrane region" description="Helical" evidence="1">
    <location>
        <begin position="53"/>
        <end position="70"/>
    </location>
</feature>
<dbReference type="AlphaFoldDB" id="D2B5X8"/>
<keyword evidence="1" id="KW-0472">Membrane</keyword>
<dbReference type="Proteomes" id="UP000002029">
    <property type="component" value="Chromosome"/>
</dbReference>